<evidence type="ECO:0000256" key="1">
    <source>
        <dbReference type="ARBA" id="ARBA00006484"/>
    </source>
</evidence>
<dbReference type="Gene3D" id="3.40.50.720">
    <property type="entry name" value="NAD(P)-binding Rossmann-like Domain"/>
    <property type="match status" value="1"/>
</dbReference>
<name>A0A2N5X3A3_9GAMM</name>
<keyword evidence="6" id="KW-1185">Reference proteome</keyword>
<dbReference type="PRINTS" id="PR00081">
    <property type="entry name" value="GDHRDH"/>
</dbReference>
<dbReference type="Pfam" id="PF00106">
    <property type="entry name" value="adh_short"/>
    <property type="match status" value="1"/>
</dbReference>
<evidence type="ECO:0000313" key="6">
    <source>
        <dbReference type="Proteomes" id="UP000235005"/>
    </source>
</evidence>
<dbReference type="CDD" id="cd05374">
    <property type="entry name" value="17beta-HSD-like_SDR_c"/>
    <property type="match status" value="1"/>
</dbReference>
<dbReference type="PANTHER" id="PTHR44169:SF6">
    <property type="entry name" value="NADPH-DEPENDENT 1-ACYLDIHYDROXYACETONE PHOSPHATE REDUCTASE"/>
    <property type="match status" value="1"/>
</dbReference>
<dbReference type="SMART" id="SM00822">
    <property type="entry name" value="PKS_KR"/>
    <property type="match status" value="1"/>
</dbReference>
<protein>
    <submittedName>
        <fullName evidence="5">Short-chain dehydrogenase</fullName>
    </submittedName>
</protein>
<dbReference type="InterPro" id="IPR002347">
    <property type="entry name" value="SDR_fam"/>
</dbReference>
<dbReference type="RefSeq" id="WP_101517974.1">
    <property type="nucleotide sequence ID" value="NZ_PKUS01000010.1"/>
</dbReference>
<comment type="similarity">
    <text evidence="1 3">Belongs to the short-chain dehydrogenases/reductases (SDR) family.</text>
</comment>
<dbReference type="PRINTS" id="PR00080">
    <property type="entry name" value="SDRFAMILY"/>
</dbReference>
<sequence length="280" mass="29843">MTRIVMITGCSTGIGRSLALELHKRGMTVYATARRPETLGGLAEAGLETLALDVNDDQSIAAAMSQVKNEAGRLDMLVNNAGFSQVGAILDLHREDLRKQYETNVIAPIAVTRAALPLLRAAVAANGVADIVNVGSIVGLFTTPFAGAYCSSKACLHALTDALRMEASPLGIRTITIQPGGVRSSFGDHAEEGIRLPEDSVYKPIEADVRARAQAGQQNATPTDDFIKPVVDKLLRKDPPPVIRGGRGSVQLVALKRLLPLKAFDALMIKRFGLNRLRGA</sequence>
<dbReference type="PANTHER" id="PTHR44169">
    <property type="entry name" value="NADPH-DEPENDENT 1-ACYLDIHYDROXYACETONE PHOSPHATE REDUCTASE"/>
    <property type="match status" value="1"/>
</dbReference>
<feature type="domain" description="Ketoreductase" evidence="4">
    <location>
        <begin position="3"/>
        <end position="183"/>
    </location>
</feature>
<evidence type="ECO:0000256" key="2">
    <source>
        <dbReference type="ARBA" id="ARBA00023002"/>
    </source>
</evidence>
<dbReference type="GO" id="GO:0016491">
    <property type="term" value="F:oxidoreductase activity"/>
    <property type="evidence" value="ECO:0007669"/>
    <property type="project" value="UniProtKB-KW"/>
</dbReference>
<gene>
    <name evidence="5" type="ORF">C0039_09975</name>
</gene>
<evidence type="ECO:0000256" key="3">
    <source>
        <dbReference type="RuleBase" id="RU000363"/>
    </source>
</evidence>
<dbReference type="Proteomes" id="UP000235005">
    <property type="component" value="Unassembled WGS sequence"/>
</dbReference>
<organism evidence="5 6">
    <name type="scientific">Pseudohalioglobus lutimaris</name>
    <dbReference type="NCBI Taxonomy" id="1737061"/>
    <lineage>
        <taxon>Bacteria</taxon>
        <taxon>Pseudomonadati</taxon>
        <taxon>Pseudomonadota</taxon>
        <taxon>Gammaproteobacteria</taxon>
        <taxon>Cellvibrionales</taxon>
        <taxon>Halieaceae</taxon>
        <taxon>Pseudohalioglobus</taxon>
    </lineage>
</organism>
<dbReference type="EMBL" id="PKUS01000010">
    <property type="protein sequence ID" value="PLW68940.1"/>
    <property type="molecule type" value="Genomic_DNA"/>
</dbReference>
<dbReference type="InterPro" id="IPR057326">
    <property type="entry name" value="KR_dom"/>
</dbReference>
<evidence type="ECO:0000259" key="4">
    <source>
        <dbReference type="SMART" id="SM00822"/>
    </source>
</evidence>
<dbReference type="AlphaFoldDB" id="A0A2N5X3A3"/>
<dbReference type="OrthoDB" id="9775296at2"/>
<dbReference type="InterPro" id="IPR036291">
    <property type="entry name" value="NAD(P)-bd_dom_sf"/>
</dbReference>
<proteinExistence type="inferred from homology"/>
<evidence type="ECO:0000313" key="5">
    <source>
        <dbReference type="EMBL" id="PLW68940.1"/>
    </source>
</evidence>
<comment type="caution">
    <text evidence="5">The sequence shown here is derived from an EMBL/GenBank/DDBJ whole genome shotgun (WGS) entry which is preliminary data.</text>
</comment>
<accession>A0A2N5X3A3</accession>
<keyword evidence="2" id="KW-0560">Oxidoreductase</keyword>
<dbReference type="SUPFAM" id="SSF51735">
    <property type="entry name" value="NAD(P)-binding Rossmann-fold domains"/>
    <property type="match status" value="1"/>
</dbReference>
<reference evidence="5 6" key="1">
    <citation type="submission" date="2018-01" db="EMBL/GenBank/DDBJ databases">
        <title>The draft genome sequence of Halioglobus lutimaris HF004.</title>
        <authorList>
            <person name="Du Z.-J."/>
            <person name="Shi M.-J."/>
        </authorList>
    </citation>
    <scope>NUCLEOTIDE SEQUENCE [LARGE SCALE GENOMIC DNA]</scope>
    <source>
        <strain evidence="5 6">HF004</strain>
    </source>
</reference>